<reference evidence="3" key="2">
    <citation type="submission" date="2020-08" db="EMBL/GenBank/DDBJ databases">
        <title>The Agave Microbiome: Exploring the role of microbial communities in plant adaptations to desert environments.</title>
        <authorList>
            <person name="Partida-Martinez L.P."/>
        </authorList>
    </citation>
    <scope>NUCLEOTIDE SEQUENCE [LARGE SCALE GENOMIC DNA]</scope>
    <source>
        <strain evidence="3">AT2.8</strain>
    </source>
</reference>
<protein>
    <submittedName>
        <fullName evidence="2">Glucokinase</fullName>
        <ecNumber evidence="2">2.7.1.2</ecNumber>
    </submittedName>
</protein>
<dbReference type="Gene3D" id="3.30.420.40">
    <property type="match status" value="2"/>
</dbReference>
<dbReference type="InterPro" id="IPR000600">
    <property type="entry name" value="ROK"/>
</dbReference>
<dbReference type="PANTHER" id="PTHR18964">
    <property type="entry name" value="ROK (REPRESSOR, ORF, KINASE) FAMILY"/>
    <property type="match status" value="1"/>
</dbReference>
<dbReference type="PANTHER" id="PTHR18964:SF149">
    <property type="entry name" value="BIFUNCTIONAL UDP-N-ACETYLGLUCOSAMINE 2-EPIMERASE_N-ACETYLMANNOSAMINE KINASE"/>
    <property type="match status" value="1"/>
</dbReference>
<keyword evidence="2" id="KW-0808">Transferase</keyword>
<organism evidence="2 3">
    <name type="scientific">Neobacillus niacini</name>
    <dbReference type="NCBI Taxonomy" id="86668"/>
    <lineage>
        <taxon>Bacteria</taxon>
        <taxon>Bacillati</taxon>
        <taxon>Bacillota</taxon>
        <taxon>Bacilli</taxon>
        <taxon>Bacillales</taxon>
        <taxon>Bacillaceae</taxon>
        <taxon>Neobacillus</taxon>
    </lineage>
</organism>
<gene>
    <name evidence="2" type="ORF">F4694_002593</name>
</gene>
<dbReference type="CDD" id="cd24068">
    <property type="entry name" value="ASKHA_NBD_ROK_FnNanK-like"/>
    <property type="match status" value="1"/>
</dbReference>
<dbReference type="InterPro" id="IPR043129">
    <property type="entry name" value="ATPase_NBD"/>
</dbReference>
<comment type="caution">
    <text evidence="2">The sequence shown here is derived from an EMBL/GenBank/DDBJ whole genome shotgun (WGS) entry which is preliminary data.</text>
</comment>
<evidence type="ECO:0000313" key="2">
    <source>
        <dbReference type="EMBL" id="NYE05818.1"/>
    </source>
</evidence>
<reference evidence="3" key="1">
    <citation type="submission" date="2020-07" db="EMBL/GenBank/DDBJ databases">
        <authorList>
            <person name="Partida-Martinez L."/>
            <person name="Huntemann M."/>
            <person name="Clum A."/>
            <person name="Wang J."/>
            <person name="Palaniappan K."/>
            <person name="Ritter S."/>
            <person name="Chen I.-M."/>
            <person name="Stamatis D."/>
            <person name="Reddy T."/>
            <person name="O'Malley R."/>
            <person name="Daum C."/>
            <person name="Shapiro N."/>
            <person name="Ivanova N."/>
            <person name="Kyrpides N."/>
            <person name="Woyke T."/>
        </authorList>
    </citation>
    <scope>NUCLEOTIDE SEQUENCE [LARGE SCALE GENOMIC DNA]</scope>
    <source>
        <strain evidence="3">AT2.8</strain>
    </source>
</reference>
<dbReference type="SUPFAM" id="SSF53067">
    <property type="entry name" value="Actin-like ATPase domain"/>
    <property type="match status" value="1"/>
</dbReference>
<sequence length="305" mass="32002">MESIKDSRYTIGIDLGGTNVRVALVDSNGTIVNELSKRTESDKGGTYLIERLFSMIDRVKGNYQIEGVGIGSPGPLNPSEGMIVDPPNLPGIHNFPIVQELEKGLSIPVFLENDANVAALAEALVGVGKGKSSVVYITVSTGIGAGIVIDGKLYSGANGNAGEVGNMIVLPRGPQYSNLNSGALEVMSSGTAIGSNARDILAIRGGAKEVFELAISGDKTALSIIDTATEYLAIGIANLMHILDPAIFVLGGGVMQQKELILPMLREKTSKYLYPSMQPHLLIEPAKLGTKAGVIGSGLLPWGRF</sequence>
<comment type="similarity">
    <text evidence="1">Belongs to the ROK (NagC/XylR) family.</text>
</comment>
<name>A0A852TEN1_9BACI</name>
<evidence type="ECO:0000256" key="1">
    <source>
        <dbReference type="ARBA" id="ARBA00006479"/>
    </source>
</evidence>
<dbReference type="Pfam" id="PF00480">
    <property type="entry name" value="ROK"/>
    <property type="match status" value="1"/>
</dbReference>
<dbReference type="EMBL" id="JACCBX010000005">
    <property type="protein sequence ID" value="NYE05818.1"/>
    <property type="molecule type" value="Genomic_DNA"/>
</dbReference>
<dbReference type="Proteomes" id="UP000548423">
    <property type="component" value="Unassembled WGS sequence"/>
</dbReference>
<dbReference type="AlphaFoldDB" id="A0A852TEN1"/>
<evidence type="ECO:0000313" key="3">
    <source>
        <dbReference type="Proteomes" id="UP000548423"/>
    </source>
</evidence>
<dbReference type="EC" id="2.7.1.2" evidence="2"/>
<proteinExistence type="inferred from homology"/>
<dbReference type="GO" id="GO:0004340">
    <property type="term" value="F:glucokinase activity"/>
    <property type="evidence" value="ECO:0007669"/>
    <property type="project" value="UniProtKB-EC"/>
</dbReference>
<accession>A0A852TEN1</accession>